<accession>A0A4Q2RAF4</accession>
<comment type="caution">
    <text evidence="2">The sequence shown here is derived from an EMBL/GenBank/DDBJ whole genome shotgun (WGS) entry which is preliminary data.</text>
</comment>
<feature type="region of interest" description="Disordered" evidence="1">
    <location>
        <begin position="48"/>
        <end position="71"/>
    </location>
</feature>
<feature type="compositionally biased region" description="Basic and acidic residues" evidence="1">
    <location>
        <begin position="48"/>
        <end position="59"/>
    </location>
</feature>
<name>A0A4Q2RAF4_9HYPH</name>
<evidence type="ECO:0000256" key="1">
    <source>
        <dbReference type="SAM" id="MobiDB-lite"/>
    </source>
</evidence>
<sequence length="127" mass="14213">MIPGKPTRAVVSEKIKAGTSAPPPTAIPVDPNGFRLVACLTDPAQHVEGDHAGNFRRDTQAMMDDDGPHVSPRERRNLALLRTKAVRPHPFQPGAEVVVMSDQNWDRWDMLRRSFVILNGRRRKQDA</sequence>
<keyword evidence="3" id="KW-1185">Reference proteome</keyword>
<proteinExistence type="predicted"/>
<evidence type="ECO:0000313" key="3">
    <source>
        <dbReference type="Proteomes" id="UP000289411"/>
    </source>
</evidence>
<reference evidence="2 3" key="2">
    <citation type="submission" date="2019-02" db="EMBL/GenBank/DDBJ databases">
        <title>'Lichenibacterium ramalinii' gen. nov. sp. nov., 'Lichenibacterium minor' gen. nov. sp. nov.</title>
        <authorList>
            <person name="Pankratov T."/>
        </authorList>
    </citation>
    <scope>NUCLEOTIDE SEQUENCE [LARGE SCALE GENOMIC DNA]</scope>
    <source>
        <strain evidence="2 3">RmlP001</strain>
    </source>
</reference>
<evidence type="ECO:0000313" key="2">
    <source>
        <dbReference type="EMBL" id="RYB03057.1"/>
    </source>
</evidence>
<dbReference type="RefSeq" id="WP_129220693.1">
    <property type="nucleotide sequence ID" value="NZ_QYBC01000016.1"/>
</dbReference>
<reference evidence="2 3" key="1">
    <citation type="submission" date="2018-09" db="EMBL/GenBank/DDBJ databases">
        <authorList>
            <person name="Grouzdev D.S."/>
            <person name="Krutkina M.S."/>
        </authorList>
    </citation>
    <scope>NUCLEOTIDE SEQUENCE [LARGE SCALE GENOMIC DNA]</scope>
    <source>
        <strain evidence="2 3">RmlP001</strain>
    </source>
</reference>
<dbReference type="AlphaFoldDB" id="A0A4Q2RAF4"/>
<protein>
    <submittedName>
        <fullName evidence="2">Uncharacterized protein</fullName>
    </submittedName>
</protein>
<organism evidence="2 3">
    <name type="scientific">Lichenibacterium ramalinae</name>
    <dbReference type="NCBI Taxonomy" id="2316527"/>
    <lineage>
        <taxon>Bacteria</taxon>
        <taxon>Pseudomonadati</taxon>
        <taxon>Pseudomonadota</taxon>
        <taxon>Alphaproteobacteria</taxon>
        <taxon>Hyphomicrobiales</taxon>
        <taxon>Lichenihabitantaceae</taxon>
        <taxon>Lichenibacterium</taxon>
    </lineage>
</organism>
<gene>
    <name evidence="2" type="ORF">D3272_18480</name>
</gene>
<dbReference type="Proteomes" id="UP000289411">
    <property type="component" value="Unassembled WGS sequence"/>
</dbReference>
<dbReference type="EMBL" id="QYBC01000016">
    <property type="protein sequence ID" value="RYB03057.1"/>
    <property type="molecule type" value="Genomic_DNA"/>
</dbReference>